<dbReference type="Pfam" id="PF08158">
    <property type="entry name" value="SDA1_HEAT"/>
    <property type="match status" value="1"/>
</dbReference>
<evidence type="ECO:0000313" key="14">
    <source>
        <dbReference type="Proteomes" id="UP000663854"/>
    </source>
</evidence>
<comment type="similarity">
    <text evidence="1 6">Belongs to the SDA1 family.</text>
</comment>
<dbReference type="PANTHER" id="PTHR12730:SF0">
    <property type="entry name" value="PROTEIN SDA1 HOMOLOG"/>
    <property type="match status" value="1"/>
</dbReference>
<evidence type="ECO:0000259" key="11">
    <source>
        <dbReference type="Pfam" id="PF21638"/>
    </source>
</evidence>
<feature type="compositionally biased region" description="Low complexity" evidence="8">
    <location>
        <begin position="492"/>
        <end position="504"/>
    </location>
</feature>
<dbReference type="AlphaFoldDB" id="A0A815JZI6"/>
<feature type="compositionally biased region" description="Acidic residues" evidence="8">
    <location>
        <begin position="514"/>
        <end position="532"/>
    </location>
</feature>
<reference evidence="12" key="1">
    <citation type="submission" date="2021-02" db="EMBL/GenBank/DDBJ databases">
        <authorList>
            <person name="Nowell W R."/>
        </authorList>
    </citation>
    <scope>NUCLEOTIDE SEQUENCE</scope>
</reference>
<dbReference type="PANTHER" id="PTHR12730">
    <property type="entry name" value="HSDA/SDA1-RELATED"/>
    <property type="match status" value="1"/>
</dbReference>
<evidence type="ECO:0000259" key="9">
    <source>
        <dbReference type="Pfam" id="PF05285"/>
    </source>
</evidence>
<evidence type="ECO:0000259" key="10">
    <source>
        <dbReference type="Pfam" id="PF08158"/>
    </source>
</evidence>
<keyword evidence="5 6" id="KW-0539">Nucleus</keyword>
<dbReference type="Proteomes" id="UP000663870">
    <property type="component" value="Unassembled WGS sequence"/>
</dbReference>
<dbReference type="InterPro" id="IPR048292">
    <property type="entry name" value="SDA1_C"/>
</dbReference>
<feature type="region of interest" description="Disordered" evidence="8">
    <location>
        <begin position="589"/>
        <end position="626"/>
    </location>
</feature>
<keyword evidence="3 6" id="KW-0690">Ribosome biogenesis</keyword>
<feature type="region of interest" description="Disordered" evidence="8">
    <location>
        <begin position="446"/>
        <end position="473"/>
    </location>
</feature>
<evidence type="ECO:0000256" key="6">
    <source>
        <dbReference type="RuleBase" id="RU365057"/>
    </source>
</evidence>
<comment type="subcellular location">
    <subcellularLocation>
        <location evidence="6">Nucleus</location>
        <location evidence="6">Nucleolus</location>
    </subcellularLocation>
</comment>
<evidence type="ECO:0000256" key="7">
    <source>
        <dbReference type="SAM" id="Coils"/>
    </source>
</evidence>
<keyword evidence="2 6" id="KW-0813">Transport</keyword>
<protein>
    <recommendedName>
        <fullName evidence="6">Protein SDA1</fullName>
    </recommendedName>
</protein>
<evidence type="ECO:0000256" key="1">
    <source>
        <dbReference type="ARBA" id="ARBA00005783"/>
    </source>
</evidence>
<comment type="function">
    <text evidence="6">Required for 60S pre-ribosomal subunits export to the cytoplasm.</text>
</comment>
<feature type="region of interest" description="Disordered" evidence="8">
    <location>
        <begin position="487"/>
        <end position="564"/>
    </location>
</feature>
<dbReference type="Pfam" id="PF05285">
    <property type="entry name" value="SDA1_dom"/>
    <property type="match status" value="1"/>
</dbReference>
<dbReference type="GO" id="GO:0005730">
    <property type="term" value="C:nucleolus"/>
    <property type="evidence" value="ECO:0007669"/>
    <property type="project" value="UniProtKB-SubCell"/>
</dbReference>
<comment type="caution">
    <text evidence="12">The sequence shown here is derived from an EMBL/GenBank/DDBJ whole genome shotgun (WGS) entry which is preliminary data.</text>
</comment>
<feature type="compositionally biased region" description="Basic and acidic residues" evidence="8">
    <location>
        <begin position="446"/>
        <end position="460"/>
    </location>
</feature>
<keyword evidence="4 6" id="KW-0653">Protein transport</keyword>
<dbReference type="InterPro" id="IPR016024">
    <property type="entry name" value="ARM-type_fold"/>
</dbReference>
<keyword evidence="15" id="KW-1185">Reference proteome</keyword>
<evidence type="ECO:0000256" key="5">
    <source>
        <dbReference type="ARBA" id="ARBA00023242"/>
    </source>
</evidence>
<dbReference type="Pfam" id="PF21638">
    <property type="entry name" value="SDA1_C"/>
    <property type="match status" value="1"/>
</dbReference>
<gene>
    <name evidence="13" type="ORF">JXQ802_LOCUS50282</name>
    <name evidence="12" type="ORF">PYM288_LOCUS34124</name>
</gene>
<keyword evidence="7" id="KW-0175">Coiled coil</keyword>
<dbReference type="Proteomes" id="UP000663854">
    <property type="component" value="Unassembled WGS sequence"/>
</dbReference>
<evidence type="ECO:0000256" key="8">
    <source>
        <dbReference type="SAM" id="MobiDB-lite"/>
    </source>
</evidence>
<evidence type="ECO:0000313" key="12">
    <source>
        <dbReference type="EMBL" id="CAF1386547.1"/>
    </source>
</evidence>
<name>A0A815JZI6_9BILA</name>
<feature type="domain" description="SDA1 C-terminal" evidence="11">
    <location>
        <begin position="676"/>
        <end position="719"/>
    </location>
</feature>
<dbReference type="GO" id="GO:0015031">
    <property type="term" value="P:protein transport"/>
    <property type="evidence" value="ECO:0007669"/>
    <property type="project" value="UniProtKB-KW"/>
</dbReference>
<evidence type="ECO:0000256" key="2">
    <source>
        <dbReference type="ARBA" id="ARBA00022448"/>
    </source>
</evidence>
<proteinExistence type="inferred from homology"/>
<dbReference type="EMBL" id="CAJNOL010006479">
    <property type="protein sequence ID" value="CAF1618402.1"/>
    <property type="molecule type" value="Genomic_DNA"/>
</dbReference>
<dbReference type="InterPro" id="IPR007949">
    <property type="entry name" value="SDA1_MD"/>
</dbReference>
<dbReference type="InterPro" id="IPR012977">
    <property type="entry name" value="SDA1_N"/>
</dbReference>
<sequence length="721" mass="84843">MPGNDRLTRSLPHLQNLIKRDPDAYREDFKLQYLHFESQFMELTAKPDIWNKSLAENISFVSQVAHCYPEESKGLSQMFMDVLRLYSTVLNNDIRLVIVRALILMRNRGLIDCISLCELFFLRLLQCQDRLLRVTIQTHIINDIKKQNEKHKNHKLNSTLQNFMYTIIKESNAIAVKMALDIMIDLYRKNIWNDTKTANIIASTCFSKITKVQVAALNFFLCNNQNKDKEKDSDSDDDEKLTKKEILLGHRVGKKSAKRKKKAERALRTLEKQKKKKKVEIFDYSALHLLYDPQDFAERLFRQLETSNERFEVKLLHQDLLSRLIGLHQLLLLNFYPYLQRYIQPHQRQVTKILLFVAQASHELVPPDILQSICKTIANHFITERNSGEVMAVGLNTIREICSRCYLAMDEDLLHDLAKYKSYRDKSVSASARSLIQLFREKNPQLLERKDRGKPTEFQRDLVPLDYGQSNPKSYLEGAEILQQHIDHQDQQSDNEQQDQLSEQDWIDVSHSDNDDDDVDDNEEEDDDDNNEENNNQQQDHKQENIDKMEKEMTEEERRERAISISTQRILTQHDFEQLKIIEMKKRIQDRRKNRLEQSISDTGKRKTISIDTDSDSDNENNKNSQENLGLISLKDIERVHKKRAHDKESRLETVIAGREGRPKFGKWKKEKGQAGTTNKEKLKTKNFQMLKPKLRKKQKRSFRDKQIALRDALLKDKRLR</sequence>
<accession>A0A815JZI6</accession>
<feature type="coiled-coil region" evidence="7">
    <location>
        <begin position="253"/>
        <end position="280"/>
    </location>
</feature>
<feature type="compositionally biased region" description="Basic and acidic residues" evidence="8">
    <location>
        <begin position="539"/>
        <end position="562"/>
    </location>
</feature>
<evidence type="ECO:0000313" key="13">
    <source>
        <dbReference type="EMBL" id="CAF1618402.1"/>
    </source>
</evidence>
<organism evidence="12 14">
    <name type="scientific">Rotaria sordida</name>
    <dbReference type="NCBI Taxonomy" id="392033"/>
    <lineage>
        <taxon>Eukaryota</taxon>
        <taxon>Metazoa</taxon>
        <taxon>Spiralia</taxon>
        <taxon>Gnathifera</taxon>
        <taxon>Rotifera</taxon>
        <taxon>Eurotatoria</taxon>
        <taxon>Bdelloidea</taxon>
        <taxon>Philodinida</taxon>
        <taxon>Philodinidae</taxon>
        <taxon>Rotaria</taxon>
    </lineage>
</organism>
<dbReference type="SUPFAM" id="SSF48371">
    <property type="entry name" value="ARM repeat"/>
    <property type="match status" value="1"/>
</dbReference>
<evidence type="ECO:0000256" key="4">
    <source>
        <dbReference type="ARBA" id="ARBA00022927"/>
    </source>
</evidence>
<evidence type="ECO:0000256" key="3">
    <source>
        <dbReference type="ARBA" id="ARBA00022517"/>
    </source>
</evidence>
<feature type="domain" description="SDA1 N-terminal" evidence="10">
    <location>
        <begin position="60"/>
        <end position="424"/>
    </location>
</feature>
<dbReference type="GO" id="GO:0042273">
    <property type="term" value="P:ribosomal large subunit biogenesis"/>
    <property type="evidence" value="ECO:0007669"/>
    <property type="project" value="UniProtKB-UniRule"/>
</dbReference>
<dbReference type="GO" id="GO:0000055">
    <property type="term" value="P:ribosomal large subunit export from nucleus"/>
    <property type="evidence" value="ECO:0007669"/>
    <property type="project" value="UniProtKB-UniRule"/>
</dbReference>
<feature type="domain" description="SDA1 middle" evidence="9">
    <location>
        <begin position="506"/>
        <end position="657"/>
    </location>
</feature>
<dbReference type="EMBL" id="CAJNOH010005002">
    <property type="protein sequence ID" value="CAF1386547.1"/>
    <property type="molecule type" value="Genomic_DNA"/>
</dbReference>
<evidence type="ECO:0000313" key="15">
    <source>
        <dbReference type="Proteomes" id="UP000663870"/>
    </source>
</evidence>
<dbReference type="InterPro" id="IPR027312">
    <property type="entry name" value="Sda1"/>
</dbReference>